<evidence type="ECO:0000256" key="1">
    <source>
        <dbReference type="SAM" id="MobiDB-lite"/>
    </source>
</evidence>
<accession>A0A3N1XKS3</accession>
<evidence type="ECO:0000313" key="2">
    <source>
        <dbReference type="EMBL" id="ROR25662.1"/>
    </source>
</evidence>
<reference evidence="2 3" key="1">
    <citation type="submission" date="2018-11" db="EMBL/GenBank/DDBJ databases">
        <title>Genomic Encyclopedia of Type Strains, Phase IV (KMG-IV): sequencing the most valuable type-strain genomes for metagenomic binning, comparative biology and taxonomic classification.</title>
        <authorList>
            <person name="Goeker M."/>
        </authorList>
    </citation>
    <scope>NUCLEOTIDE SEQUENCE [LARGE SCALE GENOMIC DNA]</scope>
    <source>
        <strain evidence="2 3">DSM 26537</strain>
    </source>
</reference>
<dbReference type="EMBL" id="RJVG01000010">
    <property type="protein sequence ID" value="ROR25662.1"/>
    <property type="molecule type" value="Genomic_DNA"/>
</dbReference>
<feature type="compositionally biased region" description="Basic and acidic residues" evidence="1">
    <location>
        <begin position="45"/>
        <end position="71"/>
    </location>
</feature>
<protein>
    <submittedName>
        <fullName evidence="2">Uncharacterized protein</fullName>
    </submittedName>
</protein>
<evidence type="ECO:0000313" key="3">
    <source>
        <dbReference type="Proteomes" id="UP000273083"/>
    </source>
</evidence>
<keyword evidence="3" id="KW-1185">Reference proteome</keyword>
<sequence>MLTLASPMSNGSTVYAKDTSFISYSTGIILPPTKVAEKAVSYFKEHTKNARNSTSDKHTKPRPGRETEKKQQKLGFKSKQKKKC</sequence>
<name>A0A3N1XKS3_9FIRM</name>
<comment type="caution">
    <text evidence="2">The sequence shown here is derived from an EMBL/GenBank/DDBJ whole genome shotgun (WGS) entry which is preliminary data.</text>
</comment>
<gene>
    <name evidence="2" type="ORF">EDD66_11012</name>
</gene>
<dbReference type="Proteomes" id="UP000273083">
    <property type="component" value="Unassembled WGS sequence"/>
</dbReference>
<organism evidence="2 3">
    <name type="scientific">Mobilisporobacter senegalensis</name>
    <dbReference type="NCBI Taxonomy" id="1329262"/>
    <lineage>
        <taxon>Bacteria</taxon>
        <taxon>Bacillati</taxon>
        <taxon>Bacillota</taxon>
        <taxon>Clostridia</taxon>
        <taxon>Lachnospirales</taxon>
        <taxon>Lachnospiraceae</taxon>
        <taxon>Mobilisporobacter</taxon>
    </lineage>
</organism>
<dbReference type="AlphaFoldDB" id="A0A3N1XKS3"/>
<feature type="region of interest" description="Disordered" evidence="1">
    <location>
        <begin position="45"/>
        <end position="84"/>
    </location>
</feature>
<proteinExistence type="predicted"/>